<name>T1HKG2_RHOPR</name>
<dbReference type="AlphaFoldDB" id="T1HKG2"/>
<protein>
    <submittedName>
        <fullName evidence="1">Uncharacterized protein</fullName>
    </submittedName>
</protein>
<accession>T1HKG2</accession>
<dbReference type="EMBL" id="ACPB03021247">
    <property type="status" value="NOT_ANNOTATED_CDS"/>
    <property type="molecule type" value="Genomic_DNA"/>
</dbReference>
<dbReference type="HOGENOM" id="CLU_1751970_0_0_1"/>
<evidence type="ECO:0000313" key="2">
    <source>
        <dbReference type="Proteomes" id="UP000015103"/>
    </source>
</evidence>
<dbReference type="VEuPathDB" id="VectorBase:RPRC004536"/>
<proteinExistence type="predicted"/>
<reference evidence="1" key="1">
    <citation type="submission" date="2015-05" db="UniProtKB">
        <authorList>
            <consortium name="EnsemblMetazoa"/>
        </authorList>
    </citation>
    <scope>IDENTIFICATION</scope>
</reference>
<keyword evidence="2" id="KW-1185">Reference proteome</keyword>
<evidence type="ECO:0000313" key="1">
    <source>
        <dbReference type="EnsemblMetazoa" id="RPRC004536-PA"/>
    </source>
</evidence>
<dbReference type="InParanoid" id="T1HKG2"/>
<organism evidence="1 2">
    <name type="scientific">Rhodnius prolixus</name>
    <name type="common">Triatomid bug</name>
    <dbReference type="NCBI Taxonomy" id="13249"/>
    <lineage>
        <taxon>Eukaryota</taxon>
        <taxon>Metazoa</taxon>
        <taxon>Ecdysozoa</taxon>
        <taxon>Arthropoda</taxon>
        <taxon>Hexapoda</taxon>
        <taxon>Insecta</taxon>
        <taxon>Pterygota</taxon>
        <taxon>Neoptera</taxon>
        <taxon>Paraneoptera</taxon>
        <taxon>Hemiptera</taxon>
        <taxon>Heteroptera</taxon>
        <taxon>Panheteroptera</taxon>
        <taxon>Cimicomorpha</taxon>
        <taxon>Reduviidae</taxon>
        <taxon>Triatominae</taxon>
        <taxon>Rhodnius</taxon>
    </lineage>
</organism>
<dbReference type="EnsemblMetazoa" id="RPRC004536-RA">
    <property type="protein sequence ID" value="RPRC004536-PA"/>
    <property type="gene ID" value="RPRC004536"/>
</dbReference>
<sequence length="149" mass="17108">MKRRAIRQQIPRTIADDAGTELTIAVCSTLTLSPNATLLDVDDSCIERLNRGVQHHKDSITSDFQHFSRGLRGILSEVKKIDEFLFDGPTRVVNYNKEIIESIREIDRIVKSTSISDLQLEYEEHQVSLLCFEYFGRDLKIFSFRSSLS</sequence>
<dbReference type="Proteomes" id="UP000015103">
    <property type="component" value="Unassembled WGS sequence"/>
</dbReference>